<organism evidence="2 3">
    <name type="scientific">Rhipicephalus microplus</name>
    <name type="common">Cattle tick</name>
    <name type="synonym">Boophilus microplus</name>
    <dbReference type="NCBI Taxonomy" id="6941"/>
    <lineage>
        <taxon>Eukaryota</taxon>
        <taxon>Metazoa</taxon>
        <taxon>Ecdysozoa</taxon>
        <taxon>Arthropoda</taxon>
        <taxon>Chelicerata</taxon>
        <taxon>Arachnida</taxon>
        <taxon>Acari</taxon>
        <taxon>Parasitiformes</taxon>
        <taxon>Ixodida</taxon>
        <taxon>Ixodoidea</taxon>
        <taxon>Ixodidae</taxon>
        <taxon>Rhipicephalinae</taxon>
        <taxon>Rhipicephalus</taxon>
        <taxon>Boophilus</taxon>
    </lineage>
</organism>
<name>A0A9J6ET96_RHIMP</name>
<feature type="compositionally biased region" description="Basic and acidic residues" evidence="1">
    <location>
        <begin position="212"/>
        <end position="237"/>
    </location>
</feature>
<comment type="caution">
    <text evidence="2">The sequence shown here is derived from an EMBL/GenBank/DDBJ whole genome shotgun (WGS) entry which is preliminary data.</text>
</comment>
<sequence>MSTKLGERCENGDDDDSDPSDTEGEEERVRLWQYTLGRRSSKTDLGELCSTLSHWSGHRDWARAVCTLLPSRRRSTVYSGRFAAATLPAMSRASIEDPDTLIVRRQLSSATHRRRTGSSCLNRALSMRSPGGLDAYDSVFESGLEESLSEEEQAEMRAAIRSLPVPLAMRRLFRGYNAHASPPAAYPESETSYEKGYHHGQGYSHSSTPEGRGNDLETSHDYRGRLNGKHRGEEEYGKGNGDCYHGSDRYYAEVRLRVHRHADVSHDEASSYSHDDVEELGYNSYHRDDDQHHERTRKSVYEYDDRHDTRDTYHGYHRTRKRVTVKNTRTIVSEGLMMNICHTKVHRIWRKNRAPLGVFISVGYAELAPHQCNDGLIITGVNVNHTCTETAHTKVMTCVEVKMPVELNFCIKKKGVVTIVLLTANKCSV</sequence>
<feature type="compositionally biased region" description="Acidic residues" evidence="1">
    <location>
        <begin position="12"/>
        <end position="26"/>
    </location>
</feature>
<evidence type="ECO:0000313" key="2">
    <source>
        <dbReference type="EMBL" id="KAH8037439.1"/>
    </source>
</evidence>
<accession>A0A9J6ET96</accession>
<dbReference type="Proteomes" id="UP000821866">
    <property type="component" value="Chromosome 10"/>
</dbReference>
<feature type="region of interest" description="Disordered" evidence="1">
    <location>
        <begin position="1"/>
        <end position="27"/>
    </location>
</feature>
<evidence type="ECO:0000256" key="1">
    <source>
        <dbReference type="SAM" id="MobiDB-lite"/>
    </source>
</evidence>
<feature type="compositionally biased region" description="Basic and acidic residues" evidence="1">
    <location>
        <begin position="1"/>
        <end position="11"/>
    </location>
</feature>
<feature type="region of interest" description="Disordered" evidence="1">
    <location>
        <begin position="283"/>
        <end position="303"/>
    </location>
</feature>
<reference evidence="2" key="2">
    <citation type="submission" date="2021-09" db="EMBL/GenBank/DDBJ databases">
        <authorList>
            <person name="Jia N."/>
            <person name="Wang J."/>
            <person name="Shi W."/>
            <person name="Du L."/>
            <person name="Sun Y."/>
            <person name="Zhan W."/>
            <person name="Jiang J."/>
            <person name="Wang Q."/>
            <person name="Zhang B."/>
            <person name="Ji P."/>
            <person name="Sakyi L.B."/>
            <person name="Cui X."/>
            <person name="Yuan T."/>
            <person name="Jiang B."/>
            <person name="Yang W."/>
            <person name="Lam T.T.-Y."/>
            <person name="Chang Q."/>
            <person name="Ding S."/>
            <person name="Wang X."/>
            <person name="Zhu J."/>
            <person name="Ruan X."/>
            <person name="Zhao L."/>
            <person name="Wei J."/>
            <person name="Que T."/>
            <person name="Du C."/>
            <person name="Cheng J."/>
            <person name="Dai P."/>
            <person name="Han X."/>
            <person name="Huang E."/>
            <person name="Gao Y."/>
            <person name="Liu J."/>
            <person name="Shao H."/>
            <person name="Ye R."/>
            <person name="Li L."/>
            <person name="Wei W."/>
            <person name="Wang X."/>
            <person name="Wang C."/>
            <person name="Huo Q."/>
            <person name="Li W."/>
            <person name="Guo W."/>
            <person name="Chen H."/>
            <person name="Chen S."/>
            <person name="Zhou L."/>
            <person name="Zhou L."/>
            <person name="Ni X."/>
            <person name="Tian J."/>
            <person name="Zhou Y."/>
            <person name="Sheng Y."/>
            <person name="Liu T."/>
            <person name="Pan Y."/>
            <person name="Xia L."/>
            <person name="Li J."/>
            <person name="Zhao F."/>
            <person name="Cao W."/>
        </authorList>
    </citation>
    <scope>NUCLEOTIDE SEQUENCE</scope>
    <source>
        <strain evidence="2">Rmic-2018</strain>
        <tissue evidence="2">Larvae</tissue>
    </source>
</reference>
<feature type="compositionally biased region" description="Basic and acidic residues" evidence="1">
    <location>
        <begin position="285"/>
        <end position="303"/>
    </location>
</feature>
<keyword evidence="3" id="KW-1185">Reference proteome</keyword>
<gene>
    <name evidence="2" type="ORF">HPB51_009994</name>
</gene>
<dbReference type="VEuPathDB" id="VectorBase:LOC119180380"/>
<dbReference type="AlphaFoldDB" id="A0A9J6ET96"/>
<feature type="region of interest" description="Disordered" evidence="1">
    <location>
        <begin position="180"/>
        <end position="244"/>
    </location>
</feature>
<reference evidence="2" key="1">
    <citation type="journal article" date="2020" name="Cell">
        <title>Large-Scale Comparative Analyses of Tick Genomes Elucidate Their Genetic Diversity and Vector Capacities.</title>
        <authorList>
            <consortium name="Tick Genome and Microbiome Consortium (TIGMIC)"/>
            <person name="Jia N."/>
            <person name="Wang J."/>
            <person name="Shi W."/>
            <person name="Du L."/>
            <person name="Sun Y."/>
            <person name="Zhan W."/>
            <person name="Jiang J.F."/>
            <person name="Wang Q."/>
            <person name="Zhang B."/>
            <person name="Ji P."/>
            <person name="Bell-Sakyi L."/>
            <person name="Cui X.M."/>
            <person name="Yuan T.T."/>
            <person name="Jiang B.G."/>
            <person name="Yang W.F."/>
            <person name="Lam T.T."/>
            <person name="Chang Q.C."/>
            <person name="Ding S.J."/>
            <person name="Wang X.J."/>
            <person name="Zhu J.G."/>
            <person name="Ruan X.D."/>
            <person name="Zhao L."/>
            <person name="Wei J.T."/>
            <person name="Ye R.Z."/>
            <person name="Que T.C."/>
            <person name="Du C.H."/>
            <person name="Zhou Y.H."/>
            <person name="Cheng J.X."/>
            <person name="Dai P.F."/>
            <person name="Guo W.B."/>
            <person name="Han X.H."/>
            <person name="Huang E.J."/>
            <person name="Li L.F."/>
            <person name="Wei W."/>
            <person name="Gao Y.C."/>
            <person name="Liu J.Z."/>
            <person name="Shao H.Z."/>
            <person name="Wang X."/>
            <person name="Wang C.C."/>
            <person name="Yang T.C."/>
            <person name="Huo Q.B."/>
            <person name="Li W."/>
            <person name="Chen H.Y."/>
            <person name="Chen S.E."/>
            <person name="Zhou L.G."/>
            <person name="Ni X.B."/>
            <person name="Tian J.H."/>
            <person name="Sheng Y."/>
            <person name="Liu T."/>
            <person name="Pan Y.S."/>
            <person name="Xia L.Y."/>
            <person name="Li J."/>
            <person name="Zhao F."/>
            <person name="Cao W.C."/>
        </authorList>
    </citation>
    <scope>NUCLEOTIDE SEQUENCE</scope>
    <source>
        <strain evidence="2">Rmic-2018</strain>
    </source>
</reference>
<proteinExistence type="predicted"/>
<evidence type="ECO:0000313" key="3">
    <source>
        <dbReference type="Proteomes" id="UP000821866"/>
    </source>
</evidence>
<protein>
    <submittedName>
        <fullName evidence="2">Uncharacterized protein</fullName>
    </submittedName>
</protein>
<dbReference type="EMBL" id="JABSTU010000002">
    <property type="protein sequence ID" value="KAH8037439.1"/>
    <property type="molecule type" value="Genomic_DNA"/>
</dbReference>